<evidence type="ECO:0000256" key="2">
    <source>
        <dbReference type="ARBA" id="ARBA00022729"/>
    </source>
</evidence>
<protein>
    <submittedName>
        <fullName evidence="6">Extracellular solute-binding protein</fullName>
    </submittedName>
</protein>
<name>A0ABT2UM47_9BACL</name>
<keyword evidence="4" id="KW-0564">Palmitate</keyword>
<evidence type="ECO:0000256" key="5">
    <source>
        <dbReference type="ARBA" id="ARBA00023288"/>
    </source>
</evidence>
<dbReference type="RefSeq" id="WP_262686677.1">
    <property type="nucleotide sequence ID" value="NZ_JAOQIO010000095.1"/>
</dbReference>
<dbReference type="Gene3D" id="3.40.190.10">
    <property type="entry name" value="Periplasmic binding protein-like II"/>
    <property type="match status" value="2"/>
</dbReference>
<reference evidence="6 7" key="1">
    <citation type="submission" date="2022-09" db="EMBL/GenBank/DDBJ databases">
        <authorList>
            <person name="Han X.L."/>
            <person name="Wang Q."/>
            <person name="Lu T."/>
        </authorList>
    </citation>
    <scope>NUCLEOTIDE SEQUENCE [LARGE SCALE GENOMIC DNA]</scope>
    <source>
        <strain evidence="6 7">WQ 127069</strain>
    </source>
</reference>
<dbReference type="Pfam" id="PF01547">
    <property type="entry name" value="SBP_bac_1"/>
    <property type="match status" value="1"/>
</dbReference>
<keyword evidence="3" id="KW-0472">Membrane</keyword>
<evidence type="ECO:0000313" key="7">
    <source>
        <dbReference type="Proteomes" id="UP001652445"/>
    </source>
</evidence>
<gene>
    <name evidence="6" type="ORF">OB236_26760</name>
</gene>
<dbReference type="InterPro" id="IPR006059">
    <property type="entry name" value="SBP"/>
</dbReference>
<dbReference type="SUPFAM" id="SSF53850">
    <property type="entry name" value="Periplasmic binding protein-like II"/>
    <property type="match status" value="1"/>
</dbReference>
<accession>A0ABT2UM47</accession>
<dbReference type="EMBL" id="JAOQIO010000095">
    <property type="protein sequence ID" value="MCU6795722.1"/>
    <property type="molecule type" value="Genomic_DNA"/>
</dbReference>
<keyword evidence="7" id="KW-1185">Reference proteome</keyword>
<dbReference type="Proteomes" id="UP001652445">
    <property type="component" value="Unassembled WGS sequence"/>
</dbReference>
<organism evidence="6 7">
    <name type="scientific">Paenibacillus baimaensis</name>
    <dbReference type="NCBI Taxonomy" id="2982185"/>
    <lineage>
        <taxon>Bacteria</taxon>
        <taxon>Bacillati</taxon>
        <taxon>Bacillota</taxon>
        <taxon>Bacilli</taxon>
        <taxon>Bacillales</taxon>
        <taxon>Paenibacillaceae</taxon>
        <taxon>Paenibacillus</taxon>
    </lineage>
</organism>
<dbReference type="PROSITE" id="PS51257">
    <property type="entry name" value="PROKAR_LIPOPROTEIN"/>
    <property type="match status" value="1"/>
</dbReference>
<evidence type="ECO:0000256" key="1">
    <source>
        <dbReference type="ARBA" id="ARBA00022475"/>
    </source>
</evidence>
<evidence type="ECO:0000313" key="6">
    <source>
        <dbReference type="EMBL" id="MCU6795722.1"/>
    </source>
</evidence>
<dbReference type="InterPro" id="IPR050490">
    <property type="entry name" value="Bact_solute-bd_prot1"/>
</dbReference>
<dbReference type="CDD" id="cd13580">
    <property type="entry name" value="PBP2_AlgQ_like_1"/>
    <property type="match status" value="1"/>
</dbReference>
<sequence>MSNFKMAICFTLVTAVAVGCSSKPENAASDVNKPAPSIKVALSSKSLPYVEASPKINEDKYVKKLRELSGTNVQFELIPHPDFEQKLGLILASGEMSDLLEIRGINTPVAAPAVNNGAFLELNDLIDKFAPNLKAKISKEVWNSPTLSKEGKIYAIPNLTEVTHSQAVYVRKDWLDKLGLKVPKTIDEYITVMRAFRDNDLNGNGKADEIPFSGRKNFRFAELFFGAYDVSPGDDLKQGAWKYVNNQLVPNYVRPEMKEALALYKKLYQEKLIDNEIFVQEGKDWDAKIKGAARVGMWMHDPSYPDKWLTEVRQGDPKAEILVIPAPVGPDGKGGTSIASSIGSAFAIPKSSKNAEAVLKFLDWFYSDQAEQFMTYGLEGEDYTINNGKIAYKYPTTPDGINKENMHLKFIRITGPSYVDNKVFMKGRNEGELISAALDVANAEGRKNDGIDMPLPPTMQSHPELAKNGLWMETAAKIIIGTENVDYFDKFVEDWKKRGGDQIIQEATKWYDSNVKK</sequence>
<evidence type="ECO:0000256" key="3">
    <source>
        <dbReference type="ARBA" id="ARBA00023136"/>
    </source>
</evidence>
<dbReference type="PANTHER" id="PTHR43649:SF33">
    <property type="entry name" value="POLYGALACTURONAN_RHAMNOGALACTURONAN-BINDING PROTEIN YTCQ"/>
    <property type="match status" value="1"/>
</dbReference>
<keyword evidence="5" id="KW-0449">Lipoprotein</keyword>
<dbReference type="PANTHER" id="PTHR43649">
    <property type="entry name" value="ARABINOSE-BINDING PROTEIN-RELATED"/>
    <property type="match status" value="1"/>
</dbReference>
<keyword evidence="2" id="KW-0732">Signal</keyword>
<evidence type="ECO:0000256" key="4">
    <source>
        <dbReference type="ARBA" id="ARBA00023139"/>
    </source>
</evidence>
<keyword evidence="1" id="KW-1003">Cell membrane</keyword>
<proteinExistence type="predicted"/>
<comment type="caution">
    <text evidence="6">The sequence shown here is derived from an EMBL/GenBank/DDBJ whole genome shotgun (WGS) entry which is preliminary data.</text>
</comment>